<dbReference type="GO" id="GO:0036503">
    <property type="term" value="P:ERAD pathway"/>
    <property type="evidence" value="ECO:0007669"/>
    <property type="project" value="TreeGrafter"/>
</dbReference>
<gene>
    <name evidence="2" type="primary">UBXN4</name>
    <name evidence="2" type="ORF">HK099_001553</name>
</gene>
<evidence type="ECO:0000313" key="2">
    <source>
        <dbReference type="EMBL" id="KAJ3223072.1"/>
    </source>
</evidence>
<dbReference type="Pfam" id="PF23187">
    <property type="entry name" value="UBX7_N"/>
    <property type="match status" value="1"/>
</dbReference>
<name>A0AAD5U6R8_9FUNG</name>
<reference evidence="2" key="1">
    <citation type="submission" date="2020-05" db="EMBL/GenBank/DDBJ databases">
        <title>Phylogenomic resolution of chytrid fungi.</title>
        <authorList>
            <person name="Stajich J.E."/>
            <person name="Amses K."/>
            <person name="Simmons R."/>
            <person name="Seto K."/>
            <person name="Myers J."/>
            <person name="Bonds A."/>
            <person name="Quandt C.A."/>
            <person name="Barry K."/>
            <person name="Liu P."/>
            <person name="Grigoriev I."/>
            <person name="Longcore J.E."/>
            <person name="James T.Y."/>
        </authorList>
    </citation>
    <scope>NUCLEOTIDE SEQUENCE</scope>
    <source>
        <strain evidence="2">JEL0476</strain>
    </source>
</reference>
<dbReference type="PANTHER" id="PTHR46424">
    <property type="entry name" value="UBX DOMAIN-CONTAINING PROTEIN 4"/>
    <property type="match status" value="1"/>
</dbReference>
<dbReference type="GO" id="GO:0005783">
    <property type="term" value="C:endoplasmic reticulum"/>
    <property type="evidence" value="ECO:0007669"/>
    <property type="project" value="TreeGrafter"/>
</dbReference>
<dbReference type="PANTHER" id="PTHR46424:SF1">
    <property type="entry name" value="UBX DOMAIN-CONTAINING PROTEIN 4"/>
    <property type="match status" value="1"/>
</dbReference>
<organism evidence="2 3">
    <name type="scientific">Clydaea vesicula</name>
    <dbReference type="NCBI Taxonomy" id="447962"/>
    <lineage>
        <taxon>Eukaryota</taxon>
        <taxon>Fungi</taxon>
        <taxon>Fungi incertae sedis</taxon>
        <taxon>Chytridiomycota</taxon>
        <taxon>Chytridiomycota incertae sedis</taxon>
        <taxon>Chytridiomycetes</taxon>
        <taxon>Lobulomycetales</taxon>
        <taxon>Lobulomycetaceae</taxon>
        <taxon>Clydaea</taxon>
    </lineage>
</organism>
<dbReference type="EMBL" id="JADGJW010000145">
    <property type="protein sequence ID" value="KAJ3223072.1"/>
    <property type="molecule type" value="Genomic_DNA"/>
</dbReference>
<dbReference type="InterPro" id="IPR001012">
    <property type="entry name" value="UBX_dom"/>
</dbReference>
<sequence length="336" mass="38583">MHQVWYNGTIENGVLHSRDNKLPFLVFITVSDEISRKFEVDIENSLLKFDKFIAIMINKESESFLNFTAIWPVLKTPSLYLIKDGLVVDIIINDLSSAELDISSTNDLETNLGSSSNDSSVKTQSAKSKFSEIKKIKYEMKRYIEREGNSPNFKIRKDGAIKNESSIKQNNKEINDLNSEKELENLSIINKNVAEGKDFAVNIKPSCEYCNLKIRLFDGSTLSLKFPARDEFKTFTELELIPSSLITLKKANEFSEAFKVQKKNTFLKFFSEIDFRILLYGIAGVFKNSLSFFTNLILKSNAKKEEEERDRLNQLRINRLKKSNQTFNGDSTNLEQ</sequence>
<evidence type="ECO:0000259" key="1">
    <source>
        <dbReference type="PROSITE" id="PS50033"/>
    </source>
</evidence>
<dbReference type="Proteomes" id="UP001211065">
    <property type="component" value="Unassembled WGS sequence"/>
</dbReference>
<evidence type="ECO:0000313" key="3">
    <source>
        <dbReference type="Proteomes" id="UP001211065"/>
    </source>
</evidence>
<dbReference type="PROSITE" id="PS50033">
    <property type="entry name" value="UBX"/>
    <property type="match status" value="1"/>
</dbReference>
<feature type="domain" description="UBX" evidence="1">
    <location>
        <begin position="205"/>
        <end position="238"/>
    </location>
</feature>
<dbReference type="AlphaFoldDB" id="A0AAD5U6R8"/>
<keyword evidence="3" id="KW-1185">Reference proteome</keyword>
<accession>A0AAD5U6R8</accession>
<comment type="caution">
    <text evidence="2">The sequence shown here is derived from an EMBL/GenBank/DDBJ whole genome shotgun (WGS) entry which is preliminary data.</text>
</comment>
<proteinExistence type="predicted"/>
<protein>
    <submittedName>
        <fullName evidence="2">UBX domain-containing protein 4</fullName>
    </submittedName>
</protein>